<protein>
    <recommendedName>
        <fullName evidence="3">Transposase</fullName>
    </recommendedName>
</protein>
<dbReference type="Proteomes" id="UP000515789">
    <property type="component" value="Chromosome"/>
</dbReference>
<evidence type="ECO:0000313" key="1">
    <source>
        <dbReference type="EMBL" id="QMW77356.1"/>
    </source>
</evidence>
<organism evidence="1 2">
    <name type="scientific">Blautia producta</name>
    <dbReference type="NCBI Taxonomy" id="33035"/>
    <lineage>
        <taxon>Bacteria</taxon>
        <taxon>Bacillati</taxon>
        <taxon>Bacillota</taxon>
        <taxon>Clostridia</taxon>
        <taxon>Lachnospirales</taxon>
        <taxon>Lachnospiraceae</taxon>
        <taxon>Blautia</taxon>
    </lineage>
</organism>
<dbReference type="AlphaFoldDB" id="A0A7G5MRW3"/>
<proteinExistence type="predicted"/>
<dbReference type="Pfam" id="PF05717">
    <property type="entry name" value="TnpB_IS66"/>
    <property type="match status" value="1"/>
</dbReference>
<dbReference type="EMBL" id="CP039126">
    <property type="protein sequence ID" value="QMW77356.1"/>
    <property type="molecule type" value="Genomic_DNA"/>
</dbReference>
<name>A0A7G5MRW3_9FIRM</name>
<reference evidence="1 2" key="1">
    <citation type="submission" date="2019-04" db="EMBL/GenBank/DDBJ databases">
        <authorList>
            <person name="Schori C."/>
            <person name="Ahrens C."/>
        </authorList>
    </citation>
    <scope>NUCLEOTIDE SEQUENCE [LARGE SCALE GENOMIC DNA]</scope>
    <source>
        <strain evidence="1 2">DSM 2950</strain>
    </source>
</reference>
<dbReference type="RefSeq" id="WP_148360838.1">
    <property type="nucleotide sequence ID" value="NZ_AP031416.1"/>
</dbReference>
<accession>A0A7G5MRW3</accession>
<evidence type="ECO:0008006" key="3">
    <source>
        <dbReference type="Google" id="ProtNLM"/>
    </source>
</evidence>
<gene>
    <name evidence="1" type="ORF">E5259_06995</name>
</gene>
<dbReference type="InterPro" id="IPR008878">
    <property type="entry name" value="Transposase_IS66_Orf2"/>
</dbReference>
<evidence type="ECO:0000313" key="2">
    <source>
        <dbReference type="Proteomes" id="UP000515789"/>
    </source>
</evidence>
<sequence length="50" mass="5699">MTKTSRGYTDMHKAINGLSTIVQQNFKLDSFSNSLFYKVNPKLGQSLIKF</sequence>
<dbReference type="GeneID" id="97122509"/>